<feature type="compositionally biased region" description="Low complexity" evidence="2">
    <location>
        <begin position="247"/>
        <end position="272"/>
    </location>
</feature>
<feature type="domain" description="Ubinuclein middle" evidence="4">
    <location>
        <begin position="344"/>
        <end position="607"/>
    </location>
</feature>
<dbReference type="Pfam" id="PF08729">
    <property type="entry name" value="HUN"/>
    <property type="match status" value="1"/>
</dbReference>
<dbReference type="InterPro" id="IPR026947">
    <property type="entry name" value="UBN_middle_dom"/>
</dbReference>
<feature type="compositionally biased region" description="Low complexity" evidence="2">
    <location>
        <begin position="38"/>
        <end position="52"/>
    </location>
</feature>
<feature type="region of interest" description="Disordered" evidence="2">
    <location>
        <begin position="466"/>
        <end position="542"/>
    </location>
</feature>
<feature type="compositionally biased region" description="Polar residues" evidence="2">
    <location>
        <begin position="53"/>
        <end position="64"/>
    </location>
</feature>
<sequence>MASDVEMVIQQPEVIVVDDSRPPSPPHQSPIPVDDDASPAPSAQPSASPSLDNSASYSTDSLQVINDDRIAPAKDKKKIKPTTLKPASTVGAKPKPKARSPSPSPPPPPIRPPLQTIRLDIKLGGPENYEVDVASLSKQSGQRPATPVPIKPDTSDESHSEGDDEGDGKPKEKKRKRKKNVASEYYDVTDPFIDDSELAQEERTFFAQTKQQGFYVSSGQVQLLDVKPPTPKKPKSKKINILKPSASVATALSSASLPPSLAPLSLNGAPPSRAGPAKPPSSVMTKMEGTSSSPIPVQEVDELKPGSSSGVKRKFEIEGPEPSPSITSVNGTSKKKRKMVEIRPFHPEIEAGIEQLREAIAKENWEVKGKFPQSLKPLLAQVALRAVIMNEYDDNFFNVMPKIFPYNKYTMTKLIKRTIWKEHVSLLQQRQNAMLEELRVMAEEGFPKAKEEWEKSVVAWEKRQEKAKAEVAGAHPPPSTEGTPAPSAQVTPTLAGAALPAREDGGNDTGMEHDHEDAGQGPSTGGGKGVTKDSHPPAKRYKLTDRMKERIWDLVCLSNEMCRIENEKNILEGSNAVVSDQGARKVLYQKIVSVFPDGWLTTGQISRDVSVIKKKSEKETDE</sequence>
<evidence type="ECO:0000313" key="5">
    <source>
        <dbReference type="EMBL" id="CAL1698506.1"/>
    </source>
</evidence>
<feature type="region of interest" description="Disordered" evidence="2">
    <location>
        <begin position="1"/>
        <end position="193"/>
    </location>
</feature>
<feature type="compositionally biased region" description="Basic residues" evidence="2">
    <location>
        <begin position="171"/>
        <end position="180"/>
    </location>
</feature>
<evidence type="ECO:0000256" key="2">
    <source>
        <dbReference type="SAM" id="MobiDB-lite"/>
    </source>
</evidence>
<evidence type="ECO:0000313" key="6">
    <source>
        <dbReference type="Proteomes" id="UP001497453"/>
    </source>
</evidence>
<evidence type="ECO:0000259" key="3">
    <source>
        <dbReference type="Pfam" id="PF08729"/>
    </source>
</evidence>
<keyword evidence="1" id="KW-0597">Phosphoprotein</keyword>
<feature type="region of interest" description="Disordered" evidence="2">
    <location>
        <begin position="247"/>
        <end position="337"/>
    </location>
</feature>
<protein>
    <recommendedName>
        <fullName evidence="7">Ubinuclein middle domain-containing protein</fullName>
    </recommendedName>
</protein>
<accession>A0ABP1CS39</accession>
<feature type="compositionally biased region" description="Basic and acidic residues" evidence="2">
    <location>
        <begin position="501"/>
        <end position="518"/>
    </location>
</feature>
<dbReference type="EMBL" id="OZ037953">
    <property type="protein sequence ID" value="CAL1698506.1"/>
    <property type="molecule type" value="Genomic_DNA"/>
</dbReference>
<keyword evidence="6" id="KW-1185">Reference proteome</keyword>
<evidence type="ECO:0000256" key="1">
    <source>
        <dbReference type="ARBA" id="ARBA00022553"/>
    </source>
</evidence>
<evidence type="ECO:0008006" key="7">
    <source>
        <dbReference type="Google" id="ProtNLM"/>
    </source>
</evidence>
<dbReference type="Pfam" id="PF14075">
    <property type="entry name" value="UBN_AB"/>
    <property type="match status" value="1"/>
</dbReference>
<proteinExistence type="predicted"/>
<dbReference type="Proteomes" id="UP001497453">
    <property type="component" value="Chromosome 10"/>
</dbReference>
<feature type="compositionally biased region" description="Basic and acidic residues" evidence="2">
    <location>
        <begin position="530"/>
        <end position="542"/>
    </location>
</feature>
<dbReference type="InterPro" id="IPR014840">
    <property type="entry name" value="HRD"/>
</dbReference>
<evidence type="ECO:0000259" key="4">
    <source>
        <dbReference type="Pfam" id="PF14075"/>
    </source>
</evidence>
<feature type="domain" description="Hpc2-related" evidence="3">
    <location>
        <begin position="173"/>
        <end position="222"/>
    </location>
</feature>
<name>A0ABP1CS39_9APHY</name>
<gene>
    <name evidence="5" type="ORF">GFSPODELE1_LOCUS2182</name>
</gene>
<feature type="compositionally biased region" description="Polar residues" evidence="2">
    <location>
        <begin position="282"/>
        <end position="295"/>
    </location>
</feature>
<feature type="compositionally biased region" description="Polar residues" evidence="2">
    <location>
        <begin position="480"/>
        <end position="492"/>
    </location>
</feature>
<organism evidence="5 6">
    <name type="scientific">Somion occarium</name>
    <dbReference type="NCBI Taxonomy" id="3059160"/>
    <lineage>
        <taxon>Eukaryota</taxon>
        <taxon>Fungi</taxon>
        <taxon>Dikarya</taxon>
        <taxon>Basidiomycota</taxon>
        <taxon>Agaricomycotina</taxon>
        <taxon>Agaricomycetes</taxon>
        <taxon>Polyporales</taxon>
        <taxon>Cerrenaceae</taxon>
        <taxon>Somion</taxon>
    </lineage>
</organism>
<dbReference type="PANTHER" id="PTHR48125:SF10">
    <property type="entry name" value="OS12G0136300 PROTEIN"/>
    <property type="match status" value="1"/>
</dbReference>
<dbReference type="PANTHER" id="PTHR48125">
    <property type="entry name" value="LP07818P1"/>
    <property type="match status" value="1"/>
</dbReference>
<reference evidence="6" key="1">
    <citation type="submission" date="2024-04" db="EMBL/GenBank/DDBJ databases">
        <authorList>
            <person name="Shaw F."/>
            <person name="Minotto A."/>
        </authorList>
    </citation>
    <scope>NUCLEOTIDE SEQUENCE [LARGE SCALE GENOMIC DNA]</scope>
</reference>
<feature type="compositionally biased region" description="Pro residues" evidence="2">
    <location>
        <begin position="102"/>
        <end position="112"/>
    </location>
</feature>